<dbReference type="InterPro" id="IPR011545">
    <property type="entry name" value="DEAD/DEAH_box_helicase_dom"/>
</dbReference>
<dbReference type="NCBIfam" id="TIGR01587">
    <property type="entry name" value="cas3_core"/>
    <property type="match status" value="1"/>
</dbReference>
<evidence type="ECO:0000259" key="11">
    <source>
        <dbReference type="PROSITE" id="PS51643"/>
    </source>
</evidence>
<dbReference type="Pfam" id="PF18019">
    <property type="entry name" value="Cas3_HD"/>
    <property type="match status" value="1"/>
</dbReference>
<dbReference type="InterPro" id="IPR054712">
    <property type="entry name" value="Cas3-like_dom"/>
</dbReference>
<evidence type="ECO:0000256" key="2">
    <source>
        <dbReference type="ARBA" id="ARBA00009046"/>
    </source>
</evidence>
<keyword evidence="8" id="KW-0067">ATP-binding</keyword>
<sequence>MLDAWLSAWAKTDRDHLSKEITAWLPLHQHLADTAGIVLRLVDEWVSPQVVRRLATDLDTADGVRTIATWLAAVHDVGKISPAFVVQAPPLADAMRGYGLVARPELAQSRDRPRVRHEVVGQLAVREFLADRLGFEFTATAAQLACVVGAHHGVPPESSLQHFVSVQRSLVGDGSWEEARTAALWWATDLVGGPEVLKPYASVRLGRPTQALLASIVIMADWIASNAELFPLREVHTAFEPPVEPDPDLTAARVAHAWDELDMPARWRPRRFDDAGKAFAARFGRAPEDARPIQLAAAEAALAQETPGLVIVEAPMGEGKTEAAFLAAEALAARSGADGCFVALPTRATTDAMFRRVLAWMRTLPGLPSDVSVLLAHGTAALNDDYRGLLRAAHVRGVGEDGDQESGIAHHWLRGRKKGPLAQFVIGTVDQALFGALKSRHVMLRHLGLAGKVVVIDEVHAYDVYMSRYLDRMLHWLGAYATPVLLLSATLPAARRTELIQAYESGRGVSSSDVEDAPGYPVVLASGSPARPVPAARTPKAVTVERMADDLDTLVDTLRNALVDGGCAVVIRNTVGRVQETADRLVAEFGEDEVTITHSRFLACDRAALDTSLLQRFGPPGEGTERPERHVVVASQVVEQSVDVDFDLMITDLAPVDLVLQRMGRLHRHQRERTSRLEQPRCVIVGVEDWAAEPPRAVPGSRSVYGEHALLRAAALLIDRSSITLPTDIPSLVQATYGSDSLGPAGWQDAMRHAEALHTRDVERRRSRAADFLLGEVGRDRDTLDGWIRAGVGDPQDEPRQGSGQVRDGDESIEVLVVQRDRDNGILTPDWVPGGGVQIPRDSPVDNATARTIAACALRLPPAMSRMDPVGDGVIRALERNHFTSFDKQPLLDGRLVLVLDADRTADVCDGPAAFRLTYDLRRGLLHAPLDNAGLGRT</sequence>
<keyword evidence="13" id="KW-1185">Reference proteome</keyword>
<accession>A0ABP9NJT7</accession>
<dbReference type="SUPFAM" id="SSF52540">
    <property type="entry name" value="P-loop containing nucleoside triphosphate hydrolases"/>
    <property type="match status" value="1"/>
</dbReference>
<dbReference type="Pfam" id="PF00270">
    <property type="entry name" value="DEAD"/>
    <property type="match status" value="1"/>
</dbReference>
<organism evidence="12 13">
    <name type="scientific">Pseudonocardia adelaidensis</name>
    <dbReference type="NCBI Taxonomy" id="648754"/>
    <lineage>
        <taxon>Bacteria</taxon>
        <taxon>Bacillati</taxon>
        <taxon>Actinomycetota</taxon>
        <taxon>Actinomycetes</taxon>
        <taxon>Pseudonocardiales</taxon>
        <taxon>Pseudonocardiaceae</taxon>
        <taxon>Pseudonocardia</taxon>
    </lineage>
</organism>
<keyword evidence="9" id="KW-0051">Antiviral defense</keyword>
<keyword evidence="5" id="KW-0547">Nucleotide-binding</keyword>
<evidence type="ECO:0000256" key="5">
    <source>
        <dbReference type="ARBA" id="ARBA00022741"/>
    </source>
</evidence>
<dbReference type="PANTHER" id="PTHR47963">
    <property type="entry name" value="DEAD-BOX ATP-DEPENDENT RNA HELICASE 47, MITOCHONDRIAL"/>
    <property type="match status" value="1"/>
</dbReference>
<dbReference type="Gene3D" id="3.40.50.300">
    <property type="entry name" value="P-loop containing nucleotide triphosphate hydrolases"/>
    <property type="match status" value="2"/>
</dbReference>
<comment type="caution">
    <text evidence="12">The sequence shown here is derived from an EMBL/GenBank/DDBJ whole genome shotgun (WGS) entry which is preliminary data.</text>
</comment>
<dbReference type="PANTHER" id="PTHR47963:SF9">
    <property type="entry name" value="CRISPR-ASSOCIATED ENDONUCLEASE_HELICASE CAS3"/>
    <property type="match status" value="1"/>
</dbReference>
<name>A0ABP9NJT7_9PSEU</name>
<dbReference type="Proteomes" id="UP001500804">
    <property type="component" value="Unassembled WGS sequence"/>
</dbReference>
<keyword evidence="7" id="KW-0347">Helicase</keyword>
<comment type="similarity">
    <text evidence="2">In the central section; belongs to the CRISPR-associated helicase Cas3 family.</text>
</comment>
<protein>
    <submittedName>
        <fullName evidence="12">CRISPR-associated helicase/endonuclease Cas3</fullName>
    </submittedName>
</protein>
<reference evidence="13" key="1">
    <citation type="journal article" date="2019" name="Int. J. Syst. Evol. Microbiol.">
        <title>The Global Catalogue of Microorganisms (GCM) 10K type strain sequencing project: providing services to taxonomists for standard genome sequencing and annotation.</title>
        <authorList>
            <consortium name="The Broad Institute Genomics Platform"/>
            <consortium name="The Broad Institute Genome Sequencing Center for Infectious Disease"/>
            <person name="Wu L."/>
            <person name="Ma J."/>
        </authorList>
    </citation>
    <scope>NUCLEOTIDE SEQUENCE [LARGE SCALE GENOMIC DNA]</scope>
    <source>
        <strain evidence="13">JCM 18302</strain>
    </source>
</reference>
<evidence type="ECO:0000256" key="1">
    <source>
        <dbReference type="ARBA" id="ARBA00006847"/>
    </source>
</evidence>
<proteinExistence type="inferred from homology"/>
<comment type="similarity">
    <text evidence="1">In the N-terminal section; belongs to the CRISPR-associated nuclease Cas3-HD family.</text>
</comment>
<dbReference type="Pfam" id="PF18395">
    <property type="entry name" value="Cas3_C"/>
    <property type="match status" value="1"/>
</dbReference>
<keyword evidence="6" id="KW-0378">Hydrolase</keyword>
<evidence type="ECO:0000256" key="6">
    <source>
        <dbReference type="ARBA" id="ARBA00022801"/>
    </source>
</evidence>
<dbReference type="InterPro" id="IPR038257">
    <property type="entry name" value="CRISPR-assoc_Cas3_HD_sf"/>
</dbReference>
<gene>
    <name evidence="12" type="ORF">GCM10023320_24130</name>
</gene>
<dbReference type="Gene3D" id="1.10.3210.30">
    <property type="match status" value="1"/>
</dbReference>
<keyword evidence="4" id="KW-0479">Metal-binding</keyword>
<dbReference type="CDD" id="cd09641">
    <property type="entry name" value="Cas3''_I"/>
    <property type="match status" value="1"/>
</dbReference>
<dbReference type="SMART" id="SM00487">
    <property type="entry name" value="DEXDc"/>
    <property type="match status" value="1"/>
</dbReference>
<dbReference type="InterPro" id="IPR006483">
    <property type="entry name" value="CRISPR-assoc_Cas3_HD"/>
</dbReference>
<dbReference type="RefSeq" id="WP_345605034.1">
    <property type="nucleotide sequence ID" value="NZ_BAABJO010000007.1"/>
</dbReference>
<dbReference type="PROSITE" id="PS51643">
    <property type="entry name" value="HD_CAS3"/>
    <property type="match status" value="1"/>
</dbReference>
<dbReference type="NCBIfam" id="TIGR01596">
    <property type="entry name" value="cas3_HD"/>
    <property type="match status" value="1"/>
</dbReference>
<feature type="domain" description="Helicase ATP-binding" evidence="10">
    <location>
        <begin position="301"/>
        <end position="509"/>
    </location>
</feature>
<dbReference type="InterPro" id="IPR014001">
    <property type="entry name" value="Helicase_ATP-bd"/>
</dbReference>
<evidence type="ECO:0000256" key="4">
    <source>
        <dbReference type="ARBA" id="ARBA00022723"/>
    </source>
</evidence>
<keyword evidence="3" id="KW-0540">Nuclease</keyword>
<dbReference type="InterPro" id="IPR041372">
    <property type="entry name" value="Cas3_C"/>
</dbReference>
<evidence type="ECO:0000256" key="8">
    <source>
        <dbReference type="ARBA" id="ARBA00022840"/>
    </source>
</evidence>
<dbReference type="CDD" id="cd17930">
    <property type="entry name" value="DEXHc_cas3"/>
    <property type="match status" value="1"/>
</dbReference>
<evidence type="ECO:0000256" key="7">
    <source>
        <dbReference type="ARBA" id="ARBA00022806"/>
    </source>
</evidence>
<dbReference type="InterPro" id="IPR027417">
    <property type="entry name" value="P-loop_NTPase"/>
</dbReference>
<evidence type="ECO:0000256" key="3">
    <source>
        <dbReference type="ARBA" id="ARBA00022722"/>
    </source>
</evidence>
<evidence type="ECO:0000259" key="10">
    <source>
        <dbReference type="PROSITE" id="PS51192"/>
    </source>
</evidence>
<evidence type="ECO:0000256" key="9">
    <source>
        <dbReference type="ARBA" id="ARBA00023118"/>
    </source>
</evidence>
<dbReference type="EMBL" id="BAABJO010000007">
    <property type="protein sequence ID" value="GAA5119025.1"/>
    <property type="molecule type" value="Genomic_DNA"/>
</dbReference>
<dbReference type="InterPro" id="IPR050547">
    <property type="entry name" value="DEAD_box_RNA_helicases"/>
</dbReference>
<feature type="domain" description="HD Cas3-type" evidence="11">
    <location>
        <begin position="20"/>
        <end position="223"/>
    </location>
</feature>
<evidence type="ECO:0000313" key="12">
    <source>
        <dbReference type="EMBL" id="GAA5119025.1"/>
    </source>
</evidence>
<dbReference type="PROSITE" id="PS51192">
    <property type="entry name" value="HELICASE_ATP_BIND_1"/>
    <property type="match status" value="1"/>
</dbReference>
<evidence type="ECO:0000313" key="13">
    <source>
        <dbReference type="Proteomes" id="UP001500804"/>
    </source>
</evidence>
<dbReference type="Pfam" id="PF22590">
    <property type="entry name" value="Cas3-like_C_2"/>
    <property type="match status" value="1"/>
</dbReference>
<dbReference type="InterPro" id="IPR006474">
    <property type="entry name" value="Helicase_Cas3_CRISPR-ass_core"/>
</dbReference>